<dbReference type="PROSITE" id="PS50853">
    <property type="entry name" value="FN3"/>
    <property type="match status" value="1"/>
</dbReference>
<dbReference type="SMART" id="SM00060">
    <property type="entry name" value="FN3"/>
    <property type="match status" value="1"/>
</dbReference>
<dbReference type="GO" id="GO:0030246">
    <property type="term" value="F:carbohydrate binding"/>
    <property type="evidence" value="ECO:0007669"/>
    <property type="project" value="InterPro"/>
</dbReference>
<evidence type="ECO:0000313" key="3">
    <source>
        <dbReference type="Proteomes" id="UP000697710"/>
    </source>
</evidence>
<feature type="domain" description="Fibronectin type-III" evidence="1">
    <location>
        <begin position="286"/>
        <end position="382"/>
    </location>
</feature>
<dbReference type="InterPro" id="IPR036116">
    <property type="entry name" value="FN3_sf"/>
</dbReference>
<reference evidence="2" key="1">
    <citation type="submission" date="2020-04" db="EMBL/GenBank/DDBJ databases">
        <authorList>
            <person name="Zhang T."/>
        </authorList>
    </citation>
    <scope>NUCLEOTIDE SEQUENCE</scope>
    <source>
        <strain evidence="2">HKST-UBA01</strain>
    </source>
</reference>
<dbReference type="Pfam" id="PF13620">
    <property type="entry name" value="CarboxypepD_reg"/>
    <property type="match status" value="2"/>
</dbReference>
<name>A0A956RMZ0_UNCEI</name>
<dbReference type="InterPro" id="IPR003961">
    <property type="entry name" value="FN3_dom"/>
</dbReference>
<dbReference type="InterPro" id="IPR005532">
    <property type="entry name" value="SUMF_dom"/>
</dbReference>
<sequence>MRHLPFPVRWLAVAGFLLVIAGCSKDQPLEHAQNTPPVVISVTADPDTLSPGDTTQVSCEAWDEDRDALTYAWSSPSGSFLGTLLDRPTIRWSAPTDQVGRISISVRVDDGDAEVMGTTTVVLLGETGDLAGTVTDAATNDPIEGAEISIAGRSTSSAADGTYRLSTVPLGNFTLSASAEGYQDFESAYEVKSGSNRQDIPLQPLSSTGRVFGTVKNAQGTPLGNATCRIGTLETTTNGSGAFSLEGIAFGSVTLQATRDGYDFFSVTRTLEGAELQIDPVLSAALPSRPAAPVATRDGTTIRIQWAPRANDAIGTVQIYQRVDGGATSAVPGGRVSATQTTFSISGNPDGRYTFRVSAINLENEEGSVSDPSNTLVLIDPSPRVAIPAGSFVMGDTPPSWPGTPWGSENHPGNPVTVGSFEIEVTEVSNRQYRAFLYEALSTGDATIGDGTVDSQGQHLLSFNASKIRYDEASGSFVIATGFESHPVVGVSWYGARAYAQHYGLRLPTEAEWEKTARGTSEESGTFGSAGVGYGTKYPWGNTAPTTTLANYGDPSGRTESVTSHPTGASTYWGGSIYNLAGNVWEWCADWYGLYQNPHQPPSTGTNKVLRGGSYREESTAIRTGARSSFAPAAWSTNSGFRCAK</sequence>
<dbReference type="InterPro" id="IPR016187">
    <property type="entry name" value="CTDL_fold"/>
</dbReference>
<dbReference type="CDD" id="cd00063">
    <property type="entry name" value="FN3"/>
    <property type="match status" value="1"/>
</dbReference>
<dbReference type="InterPro" id="IPR008969">
    <property type="entry name" value="CarboxyPept-like_regulatory"/>
</dbReference>
<dbReference type="Gene3D" id="2.60.40.1120">
    <property type="entry name" value="Carboxypeptidase-like, regulatory domain"/>
    <property type="match status" value="2"/>
</dbReference>
<dbReference type="AlphaFoldDB" id="A0A956RMZ0"/>
<dbReference type="PROSITE" id="PS51257">
    <property type="entry name" value="PROKAR_LIPOPROTEIN"/>
    <property type="match status" value="1"/>
</dbReference>
<dbReference type="InterPro" id="IPR013783">
    <property type="entry name" value="Ig-like_fold"/>
</dbReference>
<dbReference type="EMBL" id="JAGQHR010000009">
    <property type="protein sequence ID" value="MCA9726190.1"/>
    <property type="molecule type" value="Genomic_DNA"/>
</dbReference>
<dbReference type="Pfam" id="PF03781">
    <property type="entry name" value="FGE-sulfatase"/>
    <property type="match status" value="1"/>
</dbReference>
<organism evidence="2 3">
    <name type="scientific">Eiseniibacteriota bacterium</name>
    <dbReference type="NCBI Taxonomy" id="2212470"/>
    <lineage>
        <taxon>Bacteria</taxon>
        <taxon>Candidatus Eiseniibacteriota</taxon>
    </lineage>
</organism>
<dbReference type="Proteomes" id="UP000697710">
    <property type="component" value="Unassembled WGS sequence"/>
</dbReference>
<dbReference type="InterPro" id="IPR042095">
    <property type="entry name" value="SUMF_sf"/>
</dbReference>
<dbReference type="InterPro" id="IPR051043">
    <property type="entry name" value="Sulfatase_Mod_Factor_Kinase"/>
</dbReference>
<gene>
    <name evidence="2" type="ORF">KC729_00800</name>
</gene>
<evidence type="ECO:0000259" key="1">
    <source>
        <dbReference type="PROSITE" id="PS50853"/>
    </source>
</evidence>
<dbReference type="InterPro" id="IPR013784">
    <property type="entry name" value="Carb-bd-like_fold"/>
</dbReference>
<dbReference type="PANTHER" id="PTHR23150">
    <property type="entry name" value="SULFATASE MODIFYING FACTOR 1, 2"/>
    <property type="match status" value="1"/>
</dbReference>
<evidence type="ECO:0000313" key="2">
    <source>
        <dbReference type="EMBL" id="MCA9726190.1"/>
    </source>
</evidence>
<dbReference type="SUPFAM" id="SSF49452">
    <property type="entry name" value="Starch-binding domain-like"/>
    <property type="match status" value="1"/>
</dbReference>
<proteinExistence type="predicted"/>
<dbReference type="SUPFAM" id="SSF49464">
    <property type="entry name" value="Carboxypeptidase regulatory domain-like"/>
    <property type="match status" value="1"/>
</dbReference>
<dbReference type="PANTHER" id="PTHR23150:SF19">
    <property type="entry name" value="FORMYLGLYCINE-GENERATING ENZYME"/>
    <property type="match status" value="1"/>
</dbReference>
<comment type="caution">
    <text evidence="2">The sequence shown here is derived from an EMBL/GenBank/DDBJ whole genome shotgun (WGS) entry which is preliminary data.</text>
</comment>
<dbReference type="SUPFAM" id="SSF49265">
    <property type="entry name" value="Fibronectin type III"/>
    <property type="match status" value="1"/>
</dbReference>
<dbReference type="SUPFAM" id="SSF56436">
    <property type="entry name" value="C-type lectin-like"/>
    <property type="match status" value="1"/>
</dbReference>
<dbReference type="Gene3D" id="2.60.40.10">
    <property type="entry name" value="Immunoglobulins"/>
    <property type="match status" value="1"/>
</dbReference>
<dbReference type="Gene3D" id="3.90.1580.10">
    <property type="entry name" value="paralog of FGE (formylglycine-generating enzyme)"/>
    <property type="match status" value="1"/>
</dbReference>
<dbReference type="GO" id="GO:0120147">
    <property type="term" value="F:formylglycine-generating oxidase activity"/>
    <property type="evidence" value="ECO:0007669"/>
    <property type="project" value="TreeGrafter"/>
</dbReference>
<accession>A0A956RMZ0</accession>
<reference evidence="2" key="2">
    <citation type="journal article" date="2021" name="Microbiome">
        <title>Successional dynamics and alternative stable states in a saline activated sludge microbial community over 9 years.</title>
        <authorList>
            <person name="Wang Y."/>
            <person name="Ye J."/>
            <person name="Ju F."/>
            <person name="Liu L."/>
            <person name="Boyd J.A."/>
            <person name="Deng Y."/>
            <person name="Parks D.H."/>
            <person name="Jiang X."/>
            <person name="Yin X."/>
            <person name="Woodcroft B.J."/>
            <person name="Tyson G.W."/>
            <person name="Hugenholtz P."/>
            <person name="Polz M.F."/>
            <person name="Zhang T."/>
        </authorList>
    </citation>
    <scope>NUCLEOTIDE SEQUENCE</scope>
    <source>
        <strain evidence="2">HKST-UBA01</strain>
    </source>
</reference>
<protein>
    <submittedName>
        <fullName evidence="2">SUMF1/EgtB/PvdO family nonheme iron enzyme</fullName>
    </submittedName>
</protein>